<protein>
    <submittedName>
        <fullName evidence="2">Uncharacterized protein</fullName>
    </submittedName>
</protein>
<organism evidence="2 3">
    <name type="scientific">Symbiobacterium thermophilum</name>
    <dbReference type="NCBI Taxonomy" id="2734"/>
    <lineage>
        <taxon>Bacteria</taxon>
        <taxon>Bacillati</taxon>
        <taxon>Bacillota</taxon>
        <taxon>Clostridia</taxon>
        <taxon>Eubacteriales</taxon>
        <taxon>Symbiobacteriaceae</taxon>
        <taxon>Symbiobacterium</taxon>
    </lineage>
</organism>
<dbReference type="EMBL" id="PIUK01000388">
    <property type="protein sequence ID" value="MBY6278211.1"/>
    <property type="molecule type" value="Genomic_DNA"/>
</dbReference>
<proteinExistence type="predicted"/>
<sequence>MRWPRWVAAVLGCVLVVATGSRATAGDWITKGGSPQRMSTEINPYGLIELTPYWETQPLGESATQPVLVDGVIYHLAGDYLWKLKLDEVHPPYAHASPIQEPVSKLPIPFNRAPAGPSIAPQSSPSHSPETGVLYFGTGYGWLWAYHTTEGWARPAELELGCPIVGSPLVIHDRGRDIVVVADRPNYPGEENRPKGRPLCPRNHGKVWIVQGLDQLNGSVHRQAYQAATSKEVEEGFGGFITPSAVLAVPHGENPSFVLGTDGFEGGRALRLALDRENNYRPYRVWTVDGSSGFAGNFTSDGTNAYWLDTGGRLWGAHLERGSEPEGWSSYSISLP</sequence>
<evidence type="ECO:0000313" key="3">
    <source>
        <dbReference type="Proteomes" id="UP000732377"/>
    </source>
</evidence>
<evidence type="ECO:0000256" key="1">
    <source>
        <dbReference type="SAM" id="SignalP"/>
    </source>
</evidence>
<dbReference type="InterPro" id="IPR015943">
    <property type="entry name" value="WD40/YVTN_repeat-like_dom_sf"/>
</dbReference>
<accession>A0A953LJF7</accession>
<dbReference type="SUPFAM" id="SSF50998">
    <property type="entry name" value="Quinoprotein alcohol dehydrogenase-like"/>
    <property type="match status" value="1"/>
</dbReference>
<keyword evidence="1" id="KW-0732">Signal</keyword>
<comment type="caution">
    <text evidence="2">The sequence shown here is derived from an EMBL/GenBank/DDBJ whole genome shotgun (WGS) entry which is preliminary data.</text>
</comment>
<feature type="signal peptide" evidence="1">
    <location>
        <begin position="1"/>
        <end position="25"/>
    </location>
</feature>
<dbReference type="Proteomes" id="UP000732377">
    <property type="component" value="Unassembled WGS sequence"/>
</dbReference>
<reference evidence="2" key="1">
    <citation type="submission" date="2017-11" db="EMBL/GenBank/DDBJ databases">
        <title>Three new genomes from thermophilic consortium.</title>
        <authorList>
            <person name="Quaggio R."/>
            <person name="Amgarten D."/>
            <person name="Setubal J.C."/>
        </authorList>
    </citation>
    <scope>NUCLEOTIDE SEQUENCE</scope>
    <source>
        <strain evidence="2">ZCTH01-B2</strain>
    </source>
</reference>
<feature type="non-terminal residue" evidence="2">
    <location>
        <position position="336"/>
    </location>
</feature>
<gene>
    <name evidence="2" type="ORF">CWE10_18965</name>
</gene>
<feature type="chain" id="PRO_5038810535" evidence="1">
    <location>
        <begin position="26"/>
        <end position="336"/>
    </location>
</feature>
<name>A0A953LJF7_SYMTR</name>
<dbReference type="InterPro" id="IPR011047">
    <property type="entry name" value="Quinoprotein_ADH-like_sf"/>
</dbReference>
<dbReference type="Gene3D" id="2.130.10.10">
    <property type="entry name" value="YVTN repeat-like/Quinoprotein amine dehydrogenase"/>
    <property type="match status" value="1"/>
</dbReference>
<evidence type="ECO:0000313" key="2">
    <source>
        <dbReference type="EMBL" id="MBY6278211.1"/>
    </source>
</evidence>
<dbReference type="AlphaFoldDB" id="A0A953LJF7"/>